<evidence type="ECO:0000313" key="1">
    <source>
        <dbReference type="EMBL" id="MPC87851.1"/>
    </source>
</evidence>
<protein>
    <submittedName>
        <fullName evidence="1">Uncharacterized protein</fullName>
    </submittedName>
</protein>
<keyword evidence="2" id="KW-1185">Reference proteome</keyword>
<comment type="caution">
    <text evidence="1">The sequence shown here is derived from an EMBL/GenBank/DDBJ whole genome shotgun (WGS) entry which is preliminary data.</text>
</comment>
<evidence type="ECO:0000313" key="2">
    <source>
        <dbReference type="Proteomes" id="UP000324222"/>
    </source>
</evidence>
<gene>
    <name evidence="1" type="ORF">E2C01_082730</name>
</gene>
<accession>A0A5B7IQP9</accession>
<organism evidence="1 2">
    <name type="scientific">Portunus trituberculatus</name>
    <name type="common">Swimming crab</name>
    <name type="synonym">Neptunus trituberculatus</name>
    <dbReference type="NCBI Taxonomy" id="210409"/>
    <lineage>
        <taxon>Eukaryota</taxon>
        <taxon>Metazoa</taxon>
        <taxon>Ecdysozoa</taxon>
        <taxon>Arthropoda</taxon>
        <taxon>Crustacea</taxon>
        <taxon>Multicrustacea</taxon>
        <taxon>Malacostraca</taxon>
        <taxon>Eumalacostraca</taxon>
        <taxon>Eucarida</taxon>
        <taxon>Decapoda</taxon>
        <taxon>Pleocyemata</taxon>
        <taxon>Brachyura</taxon>
        <taxon>Eubrachyura</taxon>
        <taxon>Portunoidea</taxon>
        <taxon>Portunidae</taxon>
        <taxon>Portuninae</taxon>
        <taxon>Portunus</taxon>
    </lineage>
</organism>
<sequence>MHTLSQHTHAKASHA</sequence>
<proteinExistence type="predicted"/>
<name>A0A5B7IQP9_PORTR</name>
<dbReference type="Proteomes" id="UP000324222">
    <property type="component" value="Unassembled WGS sequence"/>
</dbReference>
<reference evidence="1 2" key="1">
    <citation type="submission" date="2019-05" db="EMBL/GenBank/DDBJ databases">
        <title>Another draft genome of Portunus trituberculatus and its Hox gene families provides insights of decapod evolution.</title>
        <authorList>
            <person name="Jeong J.-H."/>
            <person name="Song I."/>
            <person name="Kim S."/>
            <person name="Choi T."/>
            <person name="Kim D."/>
            <person name="Ryu S."/>
            <person name="Kim W."/>
        </authorList>
    </citation>
    <scope>NUCLEOTIDE SEQUENCE [LARGE SCALE GENOMIC DNA]</scope>
    <source>
        <tissue evidence="1">Muscle</tissue>
    </source>
</reference>
<dbReference type="EMBL" id="VSRR010075817">
    <property type="protein sequence ID" value="MPC87851.1"/>
    <property type="molecule type" value="Genomic_DNA"/>
</dbReference>